<evidence type="ECO:0000313" key="3">
    <source>
        <dbReference type="RefSeq" id="XP_012940385.1"/>
    </source>
</evidence>
<feature type="domain" description="AMP-dependent synthetase/ligase" evidence="1">
    <location>
        <begin position="467"/>
        <end position="562"/>
    </location>
</feature>
<dbReference type="InterPro" id="IPR000873">
    <property type="entry name" value="AMP-dep_synth/lig_dom"/>
</dbReference>
<proteinExistence type="predicted"/>
<keyword evidence="2" id="KW-1185">Reference proteome</keyword>
<organism evidence="2 3">
    <name type="scientific">Aplysia californica</name>
    <name type="common">California sea hare</name>
    <dbReference type="NCBI Taxonomy" id="6500"/>
    <lineage>
        <taxon>Eukaryota</taxon>
        <taxon>Metazoa</taxon>
        <taxon>Spiralia</taxon>
        <taxon>Lophotrochozoa</taxon>
        <taxon>Mollusca</taxon>
        <taxon>Gastropoda</taxon>
        <taxon>Heterobranchia</taxon>
        <taxon>Euthyneura</taxon>
        <taxon>Tectipleura</taxon>
        <taxon>Aplysiida</taxon>
        <taxon>Aplysioidea</taxon>
        <taxon>Aplysiidae</taxon>
        <taxon>Aplysia</taxon>
    </lineage>
</organism>
<protein>
    <submittedName>
        <fullName evidence="3">Uncharacterized protein LOC101858723</fullName>
    </submittedName>
</protein>
<dbReference type="InterPro" id="IPR042099">
    <property type="entry name" value="ANL_N_sf"/>
</dbReference>
<dbReference type="SUPFAM" id="SSF56801">
    <property type="entry name" value="Acetyl-CoA synthetase-like"/>
    <property type="match status" value="1"/>
</dbReference>
<dbReference type="RefSeq" id="XP_012940385.1">
    <property type="nucleotide sequence ID" value="XM_013084931.2"/>
</dbReference>
<reference evidence="3" key="1">
    <citation type="submission" date="2025-08" db="UniProtKB">
        <authorList>
            <consortium name="RefSeq"/>
        </authorList>
    </citation>
    <scope>IDENTIFICATION</scope>
</reference>
<dbReference type="Gene3D" id="3.40.50.12230">
    <property type="match status" value="1"/>
</dbReference>
<gene>
    <name evidence="3" type="primary">LOC101858723</name>
</gene>
<evidence type="ECO:0000313" key="2">
    <source>
        <dbReference type="Proteomes" id="UP000694888"/>
    </source>
</evidence>
<dbReference type="Pfam" id="PF00501">
    <property type="entry name" value="AMP-binding"/>
    <property type="match status" value="1"/>
</dbReference>
<dbReference type="PANTHER" id="PTHR45398:SF1">
    <property type="entry name" value="ENZYME, PUTATIVE (JCVI)-RELATED"/>
    <property type="match status" value="1"/>
</dbReference>
<dbReference type="PANTHER" id="PTHR45398">
    <property type="match status" value="1"/>
</dbReference>
<evidence type="ECO:0000259" key="1">
    <source>
        <dbReference type="Pfam" id="PF00501"/>
    </source>
</evidence>
<dbReference type="Gene3D" id="3.40.50.12780">
    <property type="entry name" value="N-terminal domain of ligase-like"/>
    <property type="match status" value="1"/>
</dbReference>
<name>A0ABM1A417_APLCA</name>
<dbReference type="GeneID" id="101858723"/>
<dbReference type="Proteomes" id="UP000694888">
    <property type="component" value="Unplaced"/>
</dbReference>
<sequence>MQGIHLYSDEARYNDNVFFFQIEPDDSALMLNLKCFEACIESFHRLVADVMADRVTRTAQDLEKRSYFGLYDVPPNLGVLNFHSDVRCVYNNIRALQFGPQANQLGSPKICTITGHILLVIGADIVQQNIPKEKTAVRAGRKCPGLVGQVAGITVVVGTNTDDIKLTLAELDGSPVTSENLKSYAIFEGSTLETLPEDLSMTSASEIRKRESFWKRKIKMYDPTTFFIQKMNVESNIYGKSERNQMKVATFPIPQVNMDQWNILYRDFMEASFVVFVGRTCCATSVHIGLLADRGTMHTQLQGCYANVCPGIFNIDFNVSASDAVTSCIKTLCQLRESKTFLLDMFYRYPELRGLKTSLYHNMVLAFGSDVAFDLFSCREILEDGKILITLSSQNLQVFYLESRGNSHVIDVLRHFPTFLKSLLSLDKNASLLDVSLISSNELKELYPKPENGYHGEVPQEDLLDDFRHYCSRQPQRYALSSTGKHLRYAEVQEEVHRLSELMKEFLPYDSHEDRPCIALHLDKSLEYIVCLLSAVSLHCPFLPIPEDVPTERMSFMLQDAG</sequence>
<accession>A0ABM1A417</accession>